<comment type="caution">
    <text evidence="1">The sequence shown here is derived from an EMBL/GenBank/DDBJ whole genome shotgun (WGS) entry which is preliminary data.</text>
</comment>
<protein>
    <submittedName>
        <fullName evidence="1">Uncharacterized protein</fullName>
    </submittedName>
</protein>
<keyword evidence="2" id="KW-1185">Reference proteome</keyword>
<name>A0ABD0LAH5_9CAEN</name>
<evidence type="ECO:0000313" key="1">
    <source>
        <dbReference type="EMBL" id="KAK7496385.1"/>
    </source>
</evidence>
<accession>A0ABD0LAH5</accession>
<dbReference type="EMBL" id="JACVVK020000067">
    <property type="protein sequence ID" value="KAK7496385.1"/>
    <property type="molecule type" value="Genomic_DNA"/>
</dbReference>
<organism evidence="1 2">
    <name type="scientific">Batillaria attramentaria</name>
    <dbReference type="NCBI Taxonomy" id="370345"/>
    <lineage>
        <taxon>Eukaryota</taxon>
        <taxon>Metazoa</taxon>
        <taxon>Spiralia</taxon>
        <taxon>Lophotrochozoa</taxon>
        <taxon>Mollusca</taxon>
        <taxon>Gastropoda</taxon>
        <taxon>Caenogastropoda</taxon>
        <taxon>Sorbeoconcha</taxon>
        <taxon>Cerithioidea</taxon>
        <taxon>Batillariidae</taxon>
        <taxon>Batillaria</taxon>
    </lineage>
</organism>
<dbReference type="AlphaFoldDB" id="A0ABD0LAH5"/>
<gene>
    <name evidence="1" type="ORF">BaRGS_00012307</name>
</gene>
<dbReference type="Proteomes" id="UP001519460">
    <property type="component" value="Unassembled WGS sequence"/>
</dbReference>
<proteinExistence type="predicted"/>
<reference evidence="1 2" key="1">
    <citation type="journal article" date="2023" name="Sci. Data">
        <title>Genome assembly of the Korean intertidal mud-creeper Batillaria attramentaria.</title>
        <authorList>
            <person name="Patra A.K."/>
            <person name="Ho P.T."/>
            <person name="Jun S."/>
            <person name="Lee S.J."/>
            <person name="Kim Y."/>
            <person name="Won Y.J."/>
        </authorList>
    </citation>
    <scope>NUCLEOTIDE SEQUENCE [LARGE SCALE GENOMIC DNA]</scope>
    <source>
        <strain evidence="1">Wonlab-2016</strain>
    </source>
</reference>
<sequence length="75" mass="8360">MVSQSRRTPLFIRPERSASGRYGDLRGSFLPAPHLPASLISLCGQLMRHRYSFLTGLSRPLSTRVSDEEGCTPKL</sequence>
<evidence type="ECO:0000313" key="2">
    <source>
        <dbReference type="Proteomes" id="UP001519460"/>
    </source>
</evidence>